<dbReference type="HOGENOM" id="CLU_1671114_0_0_1"/>
<dbReference type="KEGG" id="dpx:DAPPUDRAFT_322624"/>
<name>E9GWJ7_DAPPU</name>
<organism evidence="2 3">
    <name type="scientific">Daphnia pulex</name>
    <name type="common">Water flea</name>
    <dbReference type="NCBI Taxonomy" id="6669"/>
    <lineage>
        <taxon>Eukaryota</taxon>
        <taxon>Metazoa</taxon>
        <taxon>Ecdysozoa</taxon>
        <taxon>Arthropoda</taxon>
        <taxon>Crustacea</taxon>
        <taxon>Branchiopoda</taxon>
        <taxon>Diplostraca</taxon>
        <taxon>Cladocera</taxon>
        <taxon>Anomopoda</taxon>
        <taxon>Daphniidae</taxon>
        <taxon>Daphnia</taxon>
    </lineage>
</organism>
<proteinExistence type="predicted"/>
<dbReference type="EMBL" id="GL732570">
    <property type="protein sequence ID" value="EFX76112.1"/>
    <property type="molecule type" value="Genomic_DNA"/>
</dbReference>
<protein>
    <submittedName>
        <fullName evidence="2">Uncharacterized protein</fullName>
    </submittedName>
</protein>
<dbReference type="AlphaFoldDB" id="E9GWJ7"/>
<evidence type="ECO:0000313" key="2">
    <source>
        <dbReference type="EMBL" id="EFX76112.1"/>
    </source>
</evidence>
<evidence type="ECO:0000256" key="1">
    <source>
        <dbReference type="SAM" id="MobiDB-lite"/>
    </source>
</evidence>
<feature type="compositionally biased region" description="Polar residues" evidence="1">
    <location>
        <begin position="147"/>
        <end position="158"/>
    </location>
</feature>
<reference evidence="2 3" key="1">
    <citation type="journal article" date="2011" name="Science">
        <title>The ecoresponsive genome of Daphnia pulex.</title>
        <authorList>
            <person name="Colbourne J.K."/>
            <person name="Pfrender M.E."/>
            <person name="Gilbert D."/>
            <person name="Thomas W.K."/>
            <person name="Tucker A."/>
            <person name="Oakley T.H."/>
            <person name="Tokishita S."/>
            <person name="Aerts A."/>
            <person name="Arnold G.J."/>
            <person name="Basu M.K."/>
            <person name="Bauer D.J."/>
            <person name="Caceres C.E."/>
            <person name="Carmel L."/>
            <person name="Casola C."/>
            <person name="Choi J.H."/>
            <person name="Detter J.C."/>
            <person name="Dong Q."/>
            <person name="Dusheyko S."/>
            <person name="Eads B.D."/>
            <person name="Frohlich T."/>
            <person name="Geiler-Samerotte K.A."/>
            <person name="Gerlach D."/>
            <person name="Hatcher P."/>
            <person name="Jogdeo S."/>
            <person name="Krijgsveld J."/>
            <person name="Kriventseva E.V."/>
            <person name="Kultz D."/>
            <person name="Laforsch C."/>
            <person name="Lindquist E."/>
            <person name="Lopez J."/>
            <person name="Manak J.R."/>
            <person name="Muller J."/>
            <person name="Pangilinan J."/>
            <person name="Patwardhan R.P."/>
            <person name="Pitluck S."/>
            <person name="Pritham E.J."/>
            <person name="Rechtsteiner A."/>
            <person name="Rho M."/>
            <person name="Rogozin I.B."/>
            <person name="Sakarya O."/>
            <person name="Salamov A."/>
            <person name="Schaack S."/>
            <person name="Shapiro H."/>
            <person name="Shiga Y."/>
            <person name="Skalitzky C."/>
            <person name="Smith Z."/>
            <person name="Souvorov A."/>
            <person name="Sung W."/>
            <person name="Tang Z."/>
            <person name="Tsuchiya D."/>
            <person name="Tu H."/>
            <person name="Vos H."/>
            <person name="Wang M."/>
            <person name="Wolf Y.I."/>
            <person name="Yamagata H."/>
            <person name="Yamada T."/>
            <person name="Ye Y."/>
            <person name="Shaw J.R."/>
            <person name="Andrews J."/>
            <person name="Crease T.J."/>
            <person name="Tang H."/>
            <person name="Lucas S.M."/>
            <person name="Robertson H.M."/>
            <person name="Bork P."/>
            <person name="Koonin E.V."/>
            <person name="Zdobnov E.M."/>
            <person name="Grigoriev I.V."/>
            <person name="Lynch M."/>
            <person name="Boore J.L."/>
        </authorList>
    </citation>
    <scope>NUCLEOTIDE SEQUENCE [LARGE SCALE GENOMIC DNA]</scope>
</reference>
<sequence>MASQVVLDTIETLHELQSFPIGTIKRLSSTLKSHINAWGNKESSNADFNLSATEVDNTINEMKMAKKVVDDLSNWAQLKQLEGGVEIVEIFQLVKNSYLAKRFHDAILEDANMCYDIIATMSKVAEEASILTNSNNDDENGNDGSSQPNEASPTTKNT</sequence>
<feature type="region of interest" description="Disordered" evidence="1">
    <location>
        <begin position="132"/>
        <end position="158"/>
    </location>
</feature>
<gene>
    <name evidence="2" type="ORF">DAPPUDRAFT_322624</name>
</gene>
<accession>E9GWJ7</accession>
<evidence type="ECO:0000313" key="3">
    <source>
        <dbReference type="Proteomes" id="UP000000305"/>
    </source>
</evidence>
<dbReference type="Proteomes" id="UP000000305">
    <property type="component" value="Unassembled WGS sequence"/>
</dbReference>
<keyword evidence="3" id="KW-1185">Reference proteome</keyword>
<dbReference type="InParanoid" id="E9GWJ7"/>